<proteinExistence type="predicted"/>
<comment type="caution">
    <text evidence="2">The sequence shown here is derived from an EMBL/GenBank/DDBJ whole genome shotgun (WGS) entry which is preliminary data.</text>
</comment>
<gene>
    <name evidence="2" type="ORF">BCR44DRAFT_348245</name>
</gene>
<sequence>MAAWASCSLVRCSWLLNTASFQGAAEKARHAGQQLSGEVPGRVRLEQRRGRRSIVCETTIKERQFDSKDMSIKVFATRSPDSYLEPSNLGMEECKRLQRKHVFTFVASSAASSTSHELHILLYTCATYGHHLLLRTFTCQIRQDESLDA</sequence>
<name>A0A1Y2I556_9FUNG</name>
<organism evidence="2 3">
    <name type="scientific">Catenaria anguillulae PL171</name>
    <dbReference type="NCBI Taxonomy" id="765915"/>
    <lineage>
        <taxon>Eukaryota</taxon>
        <taxon>Fungi</taxon>
        <taxon>Fungi incertae sedis</taxon>
        <taxon>Blastocladiomycota</taxon>
        <taxon>Blastocladiomycetes</taxon>
        <taxon>Blastocladiales</taxon>
        <taxon>Catenariaceae</taxon>
        <taxon>Catenaria</taxon>
    </lineage>
</organism>
<evidence type="ECO:0000313" key="2">
    <source>
        <dbReference type="EMBL" id="ORZ41181.1"/>
    </source>
</evidence>
<dbReference type="EMBL" id="MCFL01000001">
    <property type="protein sequence ID" value="ORZ41181.1"/>
    <property type="molecule type" value="Genomic_DNA"/>
</dbReference>
<reference evidence="2 3" key="1">
    <citation type="submission" date="2016-07" db="EMBL/GenBank/DDBJ databases">
        <title>Pervasive Adenine N6-methylation of Active Genes in Fungi.</title>
        <authorList>
            <consortium name="DOE Joint Genome Institute"/>
            <person name="Mondo S.J."/>
            <person name="Dannebaum R.O."/>
            <person name="Kuo R.C."/>
            <person name="Labutti K."/>
            <person name="Haridas S."/>
            <person name="Kuo A."/>
            <person name="Salamov A."/>
            <person name="Ahrendt S.R."/>
            <person name="Lipzen A."/>
            <person name="Sullivan W."/>
            <person name="Andreopoulos W.B."/>
            <person name="Clum A."/>
            <person name="Lindquist E."/>
            <person name="Daum C."/>
            <person name="Ramamoorthy G.K."/>
            <person name="Gryganskyi A."/>
            <person name="Culley D."/>
            <person name="Magnuson J.K."/>
            <person name="James T.Y."/>
            <person name="O'Malley M.A."/>
            <person name="Stajich J.E."/>
            <person name="Spatafora J.W."/>
            <person name="Visel A."/>
            <person name="Grigoriev I.V."/>
        </authorList>
    </citation>
    <scope>NUCLEOTIDE SEQUENCE [LARGE SCALE GENOMIC DNA]</scope>
    <source>
        <strain evidence="2 3">PL171</strain>
    </source>
</reference>
<accession>A0A1Y2I556</accession>
<evidence type="ECO:0000256" key="1">
    <source>
        <dbReference type="SAM" id="SignalP"/>
    </source>
</evidence>
<keyword evidence="1" id="KW-0732">Signal</keyword>
<dbReference type="AlphaFoldDB" id="A0A1Y2I556"/>
<dbReference type="Proteomes" id="UP000193411">
    <property type="component" value="Unassembled WGS sequence"/>
</dbReference>
<feature type="chain" id="PRO_5012011153" evidence="1">
    <location>
        <begin position="16"/>
        <end position="149"/>
    </location>
</feature>
<feature type="signal peptide" evidence="1">
    <location>
        <begin position="1"/>
        <end position="15"/>
    </location>
</feature>
<evidence type="ECO:0000313" key="3">
    <source>
        <dbReference type="Proteomes" id="UP000193411"/>
    </source>
</evidence>
<keyword evidence="3" id="KW-1185">Reference proteome</keyword>
<protein>
    <submittedName>
        <fullName evidence="2">Uncharacterized protein</fullName>
    </submittedName>
</protein>